<keyword evidence="5" id="KW-1185">Reference proteome</keyword>
<sequence>MSTRHYIDENILALAKSAENKKAAFGTDIDLSQFEEADEKEEIDELSKLPEEIQKTILNAGIEVKEEGRVGSFLQVDHSVVYKRLAQRYSGQLEILDINEALEKYPEVREKYFWKAVKPDRDKYTAFSAMHPAHGYFIRVFKGQKVEKPVQACLLLQENARIQNVHNIVIVEEGAEVQIINGCATAPKVKEGLHIGISEFYLEKGSKLTFTMIHNWAEDFYVRPRGVTIVEDDAVFVSNYVLLKPVKSIQSFPIAILKGKNSVASFNSILYGLKDSEIDMGSHIILEGENSSGQAISRAIVKDRAKIYSRGVLEARHNQSRAHLDCRGILFSEEGVMYAVPELLSDGAPQSHLSHEAAIGPIAEEEVEYLMARGLSKDEAISLITQGFMDVKILGLPKHLENYIHELILQTQEENM</sequence>
<dbReference type="EMBL" id="CP034791">
    <property type="protein sequence ID" value="AZT91338.1"/>
    <property type="molecule type" value="Genomic_DNA"/>
</dbReference>
<reference evidence="4 5" key="1">
    <citation type="submission" date="2018-12" db="EMBL/GenBank/DDBJ databases">
        <title>Genome sequence from the cellulolytic species, Caldicellulosiruptor changbaiensis.</title>
        <authorList>
            <person name="Blumer-Schuette S.E."/>
            <person name="Mendoza C."/>
        </authorList>
    </citation>
    <scope>NUCLEOTIDE SEQUENCE [LARGE SCALE GENOMIC DNA]</scope>
    <source>
        <strain evidence="4 5">CBS-Z</strain>
    </source>
</reference>
<organism evidence="4 5">
    <name type="scientific">Caldicellulosiruptor changbaiensis</name>
    <dbReference type="NCBI Taxonomy" id="1222016"/>
    <lineage>
        <taxon>Bacteria</taxon>
        <taxon>Bacillati</taxon>
        <taxon>Bacillota</taxon>
        <taxon>Bacillota incertae sedis</taxon>
        <taxon>Caldicellulosiruptorales</taxon>
        <taxon>Caldicellulosiruptoraceae</taxon>
        <taxon>Caldicellulosiruptor</taxon>
    </lineage>
</organism>
<evidence type="ECO:0000259" key="2">
    <source>
        <dbReference type="Pfam" id="PF01458"/>
    </source>
</evidence>
<feature type="domain" description="SUF system FeS cluster assembly SufBD core" evidence="2">
    <location>
        <begin position="158"/>
        <end position="388"/>
    </location>
</feature>
<dbReference type="KEGG" id="ccha:ELD05_12365"/>
<dbReference type="Proteomes" id="UP000282930">
    <property type="component" value="Chromosome"/>
</dbReference>
<dbReference type="Pfam" id="PF19295">
    <property type="entry name" value="SufBD_N"/>
    <property type="match status" value="1"/>
</dbReference>
<gene>
    <name evidence="4" type="ORF">ELD05_12365</name>
</gene>
<dbReference type="PANTHER" id="PTHR30508">
    <property type="entry name" value="FES CLUSTER ASSEMBLY PROTEIN SUF"/>
    <property type="match status" value="1"/>
</dbReference>
<name>A0A3T0D8M4_9FIRM</name>
<dbReference type="InterPro" id="IPR000825">
    <property type="entry name" value="SUF_FeS_clus_asmbl_SufBD_core"/>
</dbReference>
<evidence type="ECO:0000313" key="4">
    <source>
        <dbReference type="EMBL" id="AZT91338.1"/>
    </source>
</evidence>
<dbReference type="SUPFAM" id="SSF101960">
    <property type="entry name" value="Stabilizer of iron transporter SufD"/>
    <property type="match status" value="1"/>
</dbReference>
<dbReference type="InterPro" id="IPR055346">
    <property type="entry name" value="Fe-S_cluster_assembly_SufBD"/>
</dbReference>
<dbReference type="Pfam" id="PF01458">
    <property type="entry name" value="SUFBD_core"/>
    <property type="match status" value="1"/>
</dbReference>
<dbReference type="GO" id="GO:0016226">
    <property type="term" value="P:iron-sulfur cluster assembly"/>
    <property type="evidence" value="ECO:0007669"/>
    <property type="project" value="InterPro"/>
</dbReference>
<dbReference type="PANTHER" id="PTHR30508:SF1">
    <property type="entry name" value="UPF0051 PROTEIN ABCI8, CHLOROPLASTIC-RELATED"/>
    <property type="match status" value="1"/>
</dbReference>
<evidence type="ECO:0000259" key="3">
    <source>
        <dbReference type="Pfam" id="PF19295"/>
    </source>
</evidence>
<evidence type="ECO:0000313" key="5">
    <source>
        <dbReference type="Proteomes" id="UP000282930"/>
    </source>
</evidence>
<accession>A0A3T0D8M4</accession>
<protein>
    <submittedName>
        <fullName evidence="4">SufD family Fe-S cluster assembly protein</fullName>
    </submittedName>
</protein>
<dbReference type="InterPro" id="IPR045595">
    <property type="entry name" value="SufBD_N"/>
</dbReference>
<comment type="similarity">
    <text evidence="1">Belongs to the iron-sulfur cluster assembly SufBD family.</text>
</comment>
<dbReference type="InterPro" id="IPR037284">
    <property type="entry name" value="SUF_FeS_clus_asmbl_SufBD_sf"/>
</dbReference>
<evidence type="ECO:0000256" key="1">
    <source>
        <dbReference type="ARBA" id="ARBA00043967"/>
    </source>
</evidence>
<feature type="domain" description="SUF system FeS cluster assembly SufBD N-terminal" evidence="3">
    <location>
        <begin position="95"/>
        <end position="151"/>
    </location>
</feature>
<proteinExistence type="inferred from homology"/>
<dbReference type="AlphaFoldDB" id="A0A3T0D8M4"/>
<dbReference type="RefSeq" id="WP_127352667.1">
    <property type="nucleotide sequence ID" value="NZ_CP034791.1"/>
</dbReference>